<gene>
    <name evidence="1" type="ORF">MGN01_36380</name>
</gene>
<name>A0A512JPK4_9HYPH</name>
<accession>A0A512JPK4</accession>
<proteinExistence type="predicted"/>
<comment type="caution">
    <text evidence="1">The sequence shown here is derived from an EMBL/GenBank/DDBJ whole genome shotgun (WGS) entry which is preliminary data.</text>
</comment>
<protein>
    <submittedName>
        <fullName evidence="1">Uncharacterized protein</fullName>
    </submittedName>
</protein>
<keyword evidence="2" id="KW-1185">Reference proteome</keyword>
<reference evidence="1 2" key="1">
    <citation type="submission" date="2019-07" db="EMBL/GenBank/DDBJ databases">
        <title>Whole genome shotgun sequence of Methylobacterium gnaphalii NBRC 107716.</title>
        <authorList>
            <person name="Hosoyama A."/>
            <person name="Uohara A."/>
            <person name="Ohji S."/>
            <person name="Ichikawa N."/>
        </authorList>
    </citation>
    <scope>NUCLEOTIDE SEQUENCE [LARGE SCALE GENOMIC DNA]</scope>
    <source>
        <strain evidence="1 2">NBRC 107716</strain>
    </source>
</reference>
<dbReference type="EMBL" id="BJZV01000023">
    <property type="protein sequence ID" value="GEP11793.1"/>
    <property type="molecule type" value="Genomic_DNA"/>
</dbReference>
<organism evidence="1 2">
    <name type="scientific">Methylobacterium gnaphalii</name>
    <dbReference type="NCBI Taxonomy" id="1010610"/>
    <lineage>
        <taxon>Bacteria</taxon>
        <taxon>Pseudomonadati</taxon>
        <taxon>Pseudomonadota</taxon>
        <taxon>Alphaproteobacteria</taxon>
        <taxon>Hyphomicrobiales</taxon>
        <taxon>Methylobacteriaceae</taxon>
        <taxon>Methylobacterium</taxon>
    </lineage>
</organism>
<dbReference type="RefSeq" id="WP_147048205.1">
    <property type="nucleotide sequence ID" value="NZ_BJZV01000023.1"/>
</dbReference>
<evidence type="ECO:0000313" key="2">
    <source>
        <dbReference type="Proteomes" id="UP000321750"/>
    </source>
</evidence>
<evidence type="ECO:0000313" key="1">
    <source>
        <dbReference type="EMBL" id="GEP11793.1"/>
    </source>
</evidence>
<sequence>MRVEAADHARRAGGLAFAAFKYWHANVEATLTVGAGARRQAASAVEILCKLAIDGHPKIQERADSAARKHVLTLTGAAV</sequence>
<dbReference type="AlphaFoldDB" id="A0A512JPK4"/>
<dbReference type="Proteomes" id="UP000321750">
    <property type="component" value="Unassembled WGS sequence"/>
</dbReference>